<evidence type="ECO:0000259" key="5">
    <source>
        <dbReference type="Pfam" id="PF01551"/>
    </source>
</evidence>
<dbReference type="Proteomes" id="UP000724672">
    <property type="component" value="Unassembled WGS sequence"/>
</dbReference>
<dbReference type="InterPro" id="IPR016047">
    <property type="entry name" value="M23ase_b-sheet_dom"/>
</dbReference>
<keyword evidence="1 4" id="KW-0732">Signal</keyword>
<dbReference type="InterPro" id="IPR057309">
    <property type="entry name" value="PcsB_CC"/>
</dbReference>
<dbReference type="Pfam" id="PF24568">
    <property type="entry name" value="CC_PcsB"/>
    <property type="match status" value="1"/>
</dbReference>
<evidence type="ECO:0000313" key="7">
    <source>
        <dbReference type="EMBL" id="MBS4538909.1"/>
    </source>
</evidence>
<name>A0A942UY18_9FIRM</name>
<reference evidence="7" key="1">
    <citation type="submission" date="2019-12" db="EMBL/GenBank/DDBJ databases">
        <title>Clostridiaceae gen. nov. sp. nov., isolated from sediment in Xinjiang, China.</title>
        <authorList>
            <person name="Zhang R."/>
        </authorList>
    </citation>
    <scope>NUCLEOTIDE SEQUENCE</scope>
    <source>
        <strain evidence="7">D2Q-11</strain>
    </source>
</reference>
<protein>
    <submittedName>
        <fullName evidence="7">Peptidoglycan DD-metalloendopeptidase family protein</fullName>
    </submittedName>
</protein>
<dbReference type="Gene3D" id="6.10.250.3150">
    <property type="match status" value="1"/>
</dbReference>
<feature type="coiled-coil region" evidence="2">
    <location>
        <begin position="25"/>
        <end position="115"/>
    </location>
</feature>
<sequence>MNLRRVSASLCLILFLNVPFVYGDIESKKDDLNETNQKMDEVKGNIEVTKDEKKNVETEIKELNSKINNTNNELETIQININNTKTEIEKSKKEIDKAQKEIEEKNELVNKRLRAMYKTGNNVSYLHILLSTESIGDFLQTFDTIKKVTDKDHELLESMEKQKKVLESKKDKLTSQEKQLKLSTVQLKNKKRELEVASRQKNELSKELDQTIQLSESQYQELINESNKIEKDIQRLEAEAQRKLEEARKKAAEEAKRKAEEEAKRKAEEAKKNNQEGTEAQTPPTPVEPKPVEPVVEKSTGYVWPTSGRITSSYGNRLHPISKVWKMHTGIDIGAPSGRTVVAVRDGIVITVVNNKYRGYGNYVIIAHDNGTSSLYAHNSSLLVSKNQYVKQGQAIARVGSTGASTGPHLHFEIRVNGKHRNPMNYLR</sequence>
<dbReference type="PANTHER" id="PTHR21666">
    <property type="entry name" value="PEPTIDASE-RELATED"/>
    <property type="match status" value="1"/>
</dbReference>
<dbReference type="Pfam" id="PF01551">
    <property type="entry name" value="Peptidase_M23"/>
    <property type="match status" value="1"/>
</dbReference>
<dbReference type="InterPro" id="IPR050570">
    <property type="entry name" value="Cell_wall_metabolism_enzyme"/>
</dbReference>
<proteinExistence type="predicted"/>
<dbReference type="Gene3D" id="2.70.70.10">
    <property type="entry name" value="Glucose Permease (Domain IIA)"/>
    <property type="match status" value="1"/>
</dbReference>
<evidence type="ECO:0000259" key="6">
    <source>
        <dbReference type="Pfam" id="PF24568"/>
    </source>
</evidence>
<comment type="caution">
    <text evidence="7">The sequence shown here is derived from an EMBL/GenBank/DDBJ whole genome shotgun (WGS) entry which is preliminary data.</text>
</comment>
<evidence type="ECO:0000256" key="1">
    <source>
        <dbReference type="ARBA" id="ARBA00022729"/>
    </source>
</evidence>
<evidence type="ECO:0000256" key="3">
    <source>
        <dbReference type="SAM" id="MobiDB-lite"/>
    </source>
</evidence>
<keyword evidence="2" id="KW-0175">Coiled coil</keyword>
<feature type="domain" description="M23ase beta-sheet core" evidence="5">
    <location>
        <begin position="326"/>
        <end position="423"/>
    </location>
</feature>
<accession>A0A942UY18</accession>
<keyword evidence="8" id="KW-1185">Reference proteome</keyword>
<dbReference type="GO" id="GO:0004222">
    <property type="term" value="F:metalloendopeptidase activity"/>
    <property type="evidence" value="ECO:0007669"/>
    <property type="project" value="TreeGrafter"/>
</dbReference>
<feature type="region of interest" description="Disordered" evidence="3">
    <location>
        <begin position="247"/>
        <end position="294"/>
    </location>
</feature>
<dbReference type="AlphaFoldDB" id="A0A942UY18"/>
<dbReference type="InterPro" id="IPR011055">
    <property type="entry name" value="Dup_hybrid_motif"/>
</dbReference>
<evidence type="ECO:0000256" key="4">
    <source>
        <dbReference type="SAM" id="SignalP"/>
    </source>
</evidence>
<feature type="domain" description="Peptidoglycan hydrolase PcsB coiled-coil" evidence="6">
    <location>
        <begin position="95"/>
        <end position="169"/>
    </location>
</feature>
<feature type="chain" id="PRO_5037253163" evidence="4">
    <location>
        <begin position="24"/>
        <end position="428"/>
    </location>
</feature>
<feature type="compositionally biased region" description="Basic and acidic residues" evidence="3">
    <location>
        <begin position="247"/>
        <end position="274"/>
    </location>
</feature>
<dbReference type="RefSeq" id="WP_203366834.1">
    <property type="nucleotide sequence ID" value="NZ_WSFT01000039.1"/>
</dbReference>
<dbReference type="SUPFAM" id="SSF51261">
    <property type="entry name" value="Duplicated hybrid motif"/>
    <property type="match status" value="1"/>
</dbReference>
<feature type="signal peptide" evidence="4">
    <location>
        <begin position="1"/>
        <end position="23"/>
    </location>
</feature>
<evidence type="ECO:0000313" key="8">
    <source>
        <dbReference type="Proteomes" id="UP000724672"/>
    </source>
</evidence>
<dbReference type="PANTHER" id="PTHR21666:SF270">
    <property type="entry name" value="MUREIN HYDROLASE ACTIVATOR ENVC"/>
    <property type="match status" value="1"/>
</dbReference>
<evidence type="ECO:0000256" key="2">
    <source>
        <dbReference type="SAM" id="Coils"/>
    </source>
</evidence>
<dbReference type="EMBL" id="WSFT01000039">
    <property type="protein sequence ID" value="MBS4538909.1"/>
    <property type="molecule type" value="Genomic_DNA"/>
</dbReference>
<organism evidence="7 8">
    <name type="scientific">Anaeromonas frigoriresistens</name>
    <dbReference type="NCBI Taxonomy" id="2683708"/>
    <lineage>
        <taxon>Bacteria</taxon>
        <taxon>Bacillati</taxon>
        <taxon>Bacillota</taxon>
        <taxon>Tissierellia</taxon>
        <taxon>Tissierellales</taxon>
        <taxon>Thermohalobacteraceae</taxon>
        <taxon>Anaeromonas</taxon>
    </lineage>
</organism>
<gene>
    <name evidence="7" type="ORF">GOQ27_10560</name>
</gene>
<dbReference type="CDD" id="cd12797">
    <property type="entry name" value="M23_peptidase"/>
    <property type="match status" value="1"/>
</dbReference>